<sequence>MTATLTKVKNNKVNKIIVYELPDFEGLHREFETDVKDLKKHGFDDCISSLKVIGQPWVLYEDNDFGGWLEPFEEGDYKNIEKKNNAFSSMRLITDDLINPQITLYVDESYKGKNEPFTKETKLKYSNFDNKASSHTVERGAWILYTDTDRKGKRLLVRANEKMEDYRASGFNDTISHIRPLKAGRPIITSKVRWNEQKEVNEICCLIDEFTVENRSGSHQEFTRTCSREFESSVMHEFKFSNTTTIEAGVAFEVKLIASMSTKISNSFTVEKGKSETVVEKEKVEITMPSKFPANSKTTVRVMKKEYTIIVPVELTIWQNGKETIEDGEMRCEVGNSIQAVITSEAIKEKE</sequence>
<dbReference type="InterPro" id="IPR050252">
    <property type="entry name" value="Beta/Gamma-Crystallin"/>
</dbReference>
<dbReference type="Pfam" id="PF00030">
    <property type="entry name" value="Crystall"/>
    <property type="match status" value="2"/>
</dbReference>
<proteinExistence type="inferred from homology"/>
<name>A0A6P7X1J4_9AMPH</name>
<dbReference type="InterPro" id="IPR011024">
    <property type="entry name" value="G_crystallin-like"/>
</dbReference>
<dbReference type="OrthoDB" id="8603363at2759"/>
<evidence type="ECO:0000259" key="3">
    <source>
        <dbReference type="PROSITE" id="PS50915"/>
    </source>
</evidence>
<evidence type="ECO:0000313" key="5">
    <source>
        <dbReference type="RefSeq" id="XP_030044425.1"/>
    </source>
</evidence>
<keyword evidence="2" id="KW-0677">Repeat</keyword>
<comment type="similarity">
    <text evidence="1">Belongs to the beta/gamma-crystallin family.</text>
</comment>
<accession>A0A6P7X1J4</accession>
<dbReference type="GO" id="GO:0005212">
    <property type="term" value="F:structural constituent of eye lens"/>
    <property type="evidence" value="ECO:0007669"/>
    <property type="project" value="TreeGrafter"/>
</dbReference>
<dbReference type="GO" id="GO:0007601">
    <property type="term" value="P:visual perception"/>
    <property type="evidence" value="ECO:0007669"/>
    <property type="project" value="TreeGrafter"/>
</dbReference>
<evidence type="ECO:0000256" key="1">
    <source>
        <dbReference type="ARBA" id="ARBA00009646"/>
    </source>
</evidence>
<dbReference type="SMART" id="SM00247">
    <property type="entry name" value="XTALbg"/>
    <property type="match status" value="2"/>
</dbReference>
<dbReference type="InterPro" id="IPR001064">
    <property type="entry name" value="Beta/gamma_crystallin"/>
</dbReference>
<dbReference type="GO" id="GO:0002088">
    <property type="term" value="P:lens development in camera-type eye"/>
    <property type="evidence" value="ECO:0007669"/>
    <property type="project" value="TreeGrafter"/>
</dbReference>
<feature type="domain" description="Beta/gamma crystallin 'Greek key'" evidence="3">
    <location>
        <begin position="55"/>
        <end position="94"/>
    </location>
</feature>
<dbReference type="FunCoup" id="A0A6P7X1J4">
    <property type="interactions" value="460"/>
</dbReference>
<dbReference type="Gene3D" id="2.60.20.10">
    <property type="entry name" value="Crystallins"/>
    <property type="match status" value="2"/>
</dbReference>
<evidence type="ECO:0000256" key="2">
    <source>
        <dbReference type="ARBA" id="ARBA00022737"/>
    </source>
</evidence>
<protein>
    <submittedName>
        <fullName evidence="5">Epidermal differentiation-specific protein-like</fullName>
    </submittedName>
</protein>
<dbReference type="InParanoid" id="A0A6P7X1J4"/>
<dbReference type="PANTHER" id="PTHR11818">
    <property type="entry name" value="BETA/GAMMA CRYSTALLIN"/>
    <property type="match status" value="1"/>
</dbReference>
<dbReference type="PROSITE" id="PS50915">
    <property type="entry name" value="CRYSTALLIN_BETA_GAMMA"/>
    <property type="match status" value="3"/>
</dbReference>
<dbReference type="GeneID" id="115458752"/>
<dbReference type="SUPFAM" id="SSF56973">
    <property type="entry name" value="Aerolisin/ETX pore-forming domain"/>
    <property type="match status" value="1"/>
</dbReference>
<feature type="domain" description="Beta/gamma crystallin 'Greek key'" evidence="3">
    <location>
        <begin position="14"/>
        <end position="54"/>
    </location>
</feature>
<dbReference type="AlphaFoldDB" id="A0A6P7X1J4"/>
<gene>
    <name evidence="5" type="primary">LOC115458752</name>
</gene>
<dbReference type="PANTHER" id="PTHR11818:SF103">
    <property type="entry name" value="BETA_GAMMA CRYSTALLIN 'GREEK KEY' DOMAIN-CONTAINING PROTEIN"/>
    <property type="match status" value="1"/>
</dbReference>
<dbReference type="Proteomes" id="UP000515156">
    <property type="component" value="Unplaced"/>
</dbReference>
<dbReference type="RefSeq" id="XP_030044425.1">
    <property type="nucleotide sequence ID" value="XM_030188565.1"/>
</dbReference>
<organism evidence="4 5">
    <name type="scientific">Microcaecilia unicolor</name>
    <dbReference type="NCBI Taxonomy" id="1415580"/>
    <lineage>
        <taxon>Eukaryota</taxon>
        <taxon>Metazoa</taxon>
        <taxon>Chordata</taxon>
        <taxon>Craniata</taxon>
        <taxon>Vertebrata</taxon>
        <taxon>Euteleostomi</taxon>
        <taxon>Amphibia</taxon>
        <taxon>Gymnophiona</taxon>
        <taxon>Siphonopidae</taxon>
        <taxon>Microcaecilia</taxon>
    </lineage>
</organism>
<dbReference type="KEGG" id="muo:115458752"/>
<reference evidence="5" key="1">
    <citation type="submission" date="2025-08" db="UniProtKB">
        <authorList>
            <consortium name="RefSeq"/>
        </authorList>
    </citation>
    <scope>IDENTIFICATION</scope>
</reference>
<evidence type="ECO:0000313" key="4">
    <source>
        <dbReference type="Proteomes" id="UP000515156"/>
    </source>
</evidence>
<dbReference type="SUPFAM" id="SSF49695">
    <property type="entry name" value="gamma-Crystallin-like"/>
    <property type="match status" value="1"/>
</dbReference>
<keyword evidence="4" id="KW-1185">Reference proteome</keyword>
<feature type="domain" description="Beta/gamma crystallin 'Greek key'" evidence="3">
    <location>
        <begin position="140"/>
        <end position="182"/>
    </location>
</feature>
<dbReference type="Gene3D" id="2.170.15.10">
    <property type="entry name" value="Proaerolysin, chain A, domain 3"/>
    <property type="match status" value="1"/>
</dbReference>